<dbReference type="EMBL" id="UOEL01000147">
    <property type="protein sequence ID" value="VAW17970.1"/>
    <property type="molecule type" value="Genomic_DNA"/>
</dbReference>
<gene>
    <name evidence="1" type="ORF">MNBD_BACTEROID03-2008</name>
</gene>
<evidence type="ECO:0000313" key="1">
    <source>
        <dbReference type="EMBL" id="VAW17970.1"/>
    </source>
</evidence>
<sequence length="162" mass="18129">MKIVLVLSLFLISYFVNAQAYPRYGTDHEIKFNIGQFSVNTTIEGSYEYYFTEDTSIGGAIYFNGDATTRNGNFGIGPNLRAYFGYAPKSGFFAEAFGLYCTGEDEIKEDNLGIRSNDYSTTAIGLGLGRKWSTYNQKSPFEVHGGIGRNINTQDFQNTFLF</sequence>
<protein>
    <recommendedName>
        <fullName evidence="2">Outer membrane protein beta-barrel domain-containing protein</fullName>
    </recommendedName>
</protein>
<reference evidence="1" key="1">
    <citation type="submission" date="2018-06" db="EMBL/GenBank/DDBJ databases">
        <authorList>
            <person name="Zhirakovskaya E."/>
        </authorList>
    </citation>
    <scope>NUCLEOTIDE SEQUENCE</scope>
</reference>
<dbReference type="AlphaFoldDB" id="A0A3B0TMU6"/>
<evidence type="ECO:0008006" key="2">
    <source>
        <dbReference type="Google" id="ProtNLM"/>
    </source>
</evidence>
<proteinExistence type="predicted"/>
<accession>A0A3B0TMU6</accession>
<name>A0A3B0TMU6_9ZZZZ</name>
<organism evidence="1">
    <name type="scientific">hydrothermal vent metagenome</name>
    <dbReference type="NCBI Taxonomy" id="652676"/>
    <lineage>
        <taxon>unclassified sequences</taxon>
        <taxon>metagenomes</taxon>
        <taxon>ecological metagenomes</taxon>
    </lineage>
</organism>